<dbReference type="STRING" id="1217705.F900_01896"/>
<sequence>MKSTKYDWSNVPAQINWIATDQGDIELHFTEKPYIAHDIFWCVSHEAFLVAMHSPSQFRGNWKDSLEQRPEEQSQ</sequence>
<dbReference type="Proteomes" id="UP000013248">
    <property type="component" value="Unassembled WGS sequence"/>
</dbReference>
<protein>
    <submittedName>
        <fullName evidence="1">Uncharacterized protein</fullName>
    </submittedName>
</protein>
<dbReference type="HOGENOM" id="CLU_2566085_0_0_6"/>
<organism evidence="1 2">
    <name type="scientific">Acinetobacter modestus</name>
    <dbReference type="NCBI Taxonomy" id="1776740"/>
    <lineage>
        <taxon>Bacteria</taxon>
        <taxon>Pseudomonadati</taxon>
        <taxon>Pseudomonadota</taxon>
        <taxon>Gammaproteobacteria</taxon>
        <taxon>Moraxellales</taxon>
        <taxon>Moraxellaceae</taxon>
        <taxon>Acinetobacter</taxon>
    </lineage>
</organism>
<dbReference type="eggNOG" id="ENOG503213Z">
    <property type="taxonomic scope" value="Bacteria"/>
</dbReference>
<gene>
    <name evidence="1" type="ORF">F900_01896</name>
</gene>
<reference evidence="1 2" key="1">
    <citation type="submission" date="2013-02" db="EMBL/GenBank/DDBJ databases">
        <title>The Genome Sequence of Acinetobacter sp. ANC 3862.</title>
        <authorList>
            <consortium name="The Broad Institute Genome Sequencing Platform"/>
            <consortium name="The Broad Institute Genome Sequencing Center for Infectious Disease"/>
            <person name="Cerqueira G."/>
            <person name="Feldgarden M."/>
            <person name="Courvalin P."/>
            <person name="Perichon B."/>
            <person name="Grillot-Courvalin C."/>
            <person name="Clermont D."/>
            <person name="Rocha E."/>
            <person name="Yoon E.-J."/>
            <person name="Nemec A."/>
            <person name="Walker B."/>
            <person name="Young S.K."/>
            <person name="Zeng Q."/>
            <person name="Gargeya S."/>
            <person name="Fitzgerald M."/>
            <person name="Haas B."/>
            <person name="Abouelleil A."/>
            <person name="Alvarado L."/>
            <person name="Arachchi H.M."/>
            <person name="Berlin A.M."/>
            <person name="Chapman S.B."/>
            <person name="Dewar J."/>
            <person name="Goldberg J."/>
            <person name="Griggs A."/>
            <person name="Gujja S."/>
            <person name="Hansen M."/>
            <person name="Howarth C."/>
            <person name="Imamovic A."/>
            <person name="Larimer J."/>
            <person name="McCowan C."/>
            <person name="Murphy C."/>
            <person name="Neiman D."/>
            <person name="Pearson M."/>
            <person name="Priest M."/>
            <person name="Roberts A."/>
            <person name="Saif S."/>
            <person name="Shea T."/>
            <person name="Sisk P."/>
            <person name="Sykes S."/>
            <person name="Wortman J."/>
            <person name="Nusbaum C."/>
            <person name="Birren B."/>
        </authorList>
    </citation>
    <scope>NUCLEOTIDE SEQUENCE [LARGE SCALE GENOMIC DNA]</scope>
    <source>
        <strain evidence="1 2">ANC 3862</strain>
    </source>
</reference>
<dbReference type="EMBL" id="APRP01000018">
    <property type="protein sequence ID" value="ENX00912.1"/>
    <property type="molecule type" value="Genomic_DNA"/>
</dbReference>
<name>N9NDK2_9GAMM</name>
<dbReference type="RefSeq" id="WP_005216997.1">
    <property type="nucleotide sequence ID" value="NZ_KB850089.1"/>
</dbReference>
<evidence type="ECO:0000313" key="2">
    <source>
        <dbReference type="Proteomes" id="UP000013248"/>
    </source>
</evidence>
<dbReference type="PATRIC" id="fig|1217705.3.peg.1844"/>
<proteinExistence type="predicted"/>
<accession>N9NDK2</accession>
<evidence type="ECO:0000313" key="1">
    <source>
        <dbReference type="EMBL" id="ENX00912.1"/>
    </source>
</evidence>
<comment type="caution">
    <text evidence="1">The sequence shown here is derived from an EMBL/GenBank/DDBJ whole genome shotgun (WGS) entry which is preliminary data.</text>
</comment>
<dbReference type="AlphaFoldDB" id="N9NDK2"/>